<evidence type="ECO:0000256" key="1">
    <source>
        <dbReference type="SAM" id="MobiDB-lite"/>
    </source>
</evidence>
<dbReference type="EMBL" id="JACXWD010000039">
    <property type="protein sequence ID" value="MBD3868676.1"/>
    <property type="molecule type" value="Genomic_DNA"/>
</dbReference>
<dbReference type="InterPro" id="IPR011989">
    <property type="entry name" value="ARM-like"/>
</dbReference>
<gene>
    <name evidence="2" type="ORF">IFK94_11175</name>
</gene>
<protein>
    <recommendedName>
        <fullName evidence="4">HEAT repeat domain-containing protein</fullName>
    </recommendedName>
</protein>
<evidence type="ECO:0008006" key="4">
    <source>
        <dbReference type="Google" id="ProtNLM"/>
    </source>
</evidence>
<comment type="caution">
    <text evidence="2">The sequence shown here is derived from an EMBL/GenBank/DDBJ whole genome shotgun (WGS) entry which is preliminary data.</text>
</comment>
<evidence type="ECO:0000313" key="2">
    <source>
        <dbReference type="EMBL" id="MBD3868676.1"/>
    </source>
</evidence>
<feature type="region of interest" description="Disordered" evidence="1">
    <location>
        <begin position="570"/>
        <end position="589"/>
    </location>
</feature>
<dbReference type="AlphaFoldDB" id="A0A8J6XXT2"/>
<dbReference type="Proteomes" id="UP000648239">
    <property type="component" value="Unassembled WGS sequence"/>
</dbReference>
<organism evidence="2 3">
    <name type="scientific">Candidatus Polarisedimenticola svalbardensis</name>
    <dbReference type="NCBI Taxonomy" id="2886004"/>
    <lineage>
        <taxon>Bacteria</taxon>
        <taxon>Pseudomonadati</taxon>
        <taxon>Acidobacteriota</taxon>
        <taxon>Candidatus Polarisedimenticolia</taxon>
        <taxon>Candidatus Polarisedimenticolales</taxon>
        <taxon>Candidatus Polarisedimenticolaceae</taxon>
        <taxon>Candidatus Polarisedimenticola</taxon>
    </lineage>
</organism>
<dbReference type="InterPro" id="IPR016024">
    <property type="entry name" value="ARM-type_fold"/>
</dbReference>
<sequence>MSFDPRTGYGPGARGTEQRMQEENQPIWSFDDLVRFSRWDDPEVRYWAADRLIRLHPEECCDVVAEFLLDDHPATPTLVARHLGEYGNRNHCPFLIKGFKLLRGLVPGHCIHSLVRLGHPGVIELATMALDRGDLDDMVLGLIVEALGGLGTPEAEALIRRFYEERAELLAEPAALRGVLMVVPPEEIPQVIDRFLSALHWKGTARAGEGFRTIMDSLRIDDASWCFRTGPSGALEFRKTIKAVDAGYDCDILEAMGESTIKHIAGKFRSGDPAEIIRTLSQWTEQAIADRTVDPEDELPVRITAAVTSLGDKRLLDPSQRFGRQYHRWLLGFHLSAAFAVARYRNMDLELRKARGDLDRLLQLAEVETAFSNPDLPPAIAVVCNGDPSKTGIAEEWCLRMLQAQGPFFPKVVALSTLGELRAVQHVPEILLWLSDENSYIYSAAERALARLGDAIIGPAVAMIESGIMEPGAAQSILALLCDRGSRIAYEVILDRLDWFVEEAGPGNTAEWISLFGTEELIEILRDWIDDDPVMVGQALLTLGALHDVEIPEEEEILRAIELENARMDHEGGRSGSLSGTDNGDEYVM</sequence>
<evidence type="ECO:0000313" key="3">
    <source>
        <dbReference type="Proteomes" id="UP000648239"/>
    </source>
</evidence>
<accession>A0A8J6XXT2</accession>
<reference evidence="2 3" key="1">
    <citation type="submission" date="2020-08" db="EMBL/GenBank/DDBJ databases">
        <title>Acidobacteriota in marine sediments use diverse sulfur dissimilation pathways.</title>
        <authorList>
            <person name="Wasmund K."/>
        </authorList>
    </citation>
    <scope>NUCLEOTIDE SEQUENCE [LARGE SCALE GENOMIC DNA]</scope>
    <source>
        <strain evidence="2">MAG AM4</strain>
    </source>
</reference>
<feature type="region of interest" description="Disordered" evidence="1">
    <location>
        <begin position="1"/>
        <end position="21"/>
    </location>
</feature>
<name>A0A8J6XXT2_9BACT</name>
<dbReference type="Gene3D" id="1.25.10.10">
    <property type="entry name" value="Leucine-rich Repeat Variant"/>
    <property type="match status" value="2"/>
</dbReference>
<proteinExistence type="predicted"/>
<dbReference type="SUPFAM" id="SSF48371">
    <property type="entry name" value="ARM repeat"/>
    <property type="match status" value="1"/>
</dbReference>